<evidence type="ECO:0000256" key="2">
    <source>
        <dbReference type="ARBA" id="ARBA00022448"/>
    </source>
</evidence>
<dbReference type="GO" id="GO:0016887">
    <property type="term" value="F:ATP hydrolysis activity"/>
    <property type="evidence" value="ECO:0007669"/>
    <property type="project" value="InterPro"/>
</dbReference>
<dbReference type="CDD" id="cd03235">
    <property type="entry name" value="ABC_Metallic_Cations"/>
    <property type="match status" value="1"/>
</dbReference>
<dbReference type="OrthoDB" id="9787851at2"/>
<dbReference type="RefSeq" id="WP_052035880.1">
    <property type="nucleotide sequence ID" value="NZ_JMIR01000002.1"/>
</dbReference>
<dbReference type="InterPro" id="IPR003593">
    <property type="entry name" value="AAA+_ATPase"/>
</dbReference>
<dbReference type="Pfam" id="PF00005">
    <property type="entry name" value="ABC_tran"/>
    <property type="match status" value="1"/>
</dbReference>
<name>A0A074LW51_9BACL</name>
<protein>
    <recommendedName>
        <fullName evidence="5">ABC transporter domain-containing protein</fullName>
    </recommendedName>
</protein>
<proteinExistence type="inferred from homology"/>
<keyword evidence="4" id="KW-0067">ATP-binding</keyword>
<dbReference type="PANTHER" id="PTHR42734:SF17">
    <property type="entry name" value="METAL TRANSPORT SYSTEM ATP-BINDING PROTEIN TM_0124-RELATED"/>
    <property type="match status" value="1"/>
</dbReference>
<dbReference type="SUPFAM" id="SSF52540">
    <property type="entry name" value="P-loop containing nucleoside triphosphate hydrolases"/>
    <property type="match status" value="1"/>
</dbReference>
<evidence type="ECO:0000313" key="7">
    <source>
        <dbReference type="Proteomes" id="UP000027931"/>
    </source>
</evidence>
<evidence type="ECO:0000256" key="4">
    <source>
        <dbReference type="ARBA" id="ARBA00022840"/>
    </source>
</evidence>
<reference evidence="6 7" key="1">
    <citation type="journal article" date="2013" name="Int. J. Syst. Evol. Microbiol.">
        <title>Tumebacillus flagellatus sp. nov., an alpha-amylase/pullulanase-producing bacterium isolated from cassava wastewater.</title>
        <authorList>
            <person name="Wang Q."/>
            <person name="Xie N."/>
            <person name="Qin Y."/>
            <person name="Shen N."/>
            <person name="Zhu J."/>
            <person name="Mi H."/>
            <person name="Huang R."/>
        </authorList>
    </citation>
    <scope>NUCLEOTIDE SEQUENCE [LARGE SCALE GENOMIC DNA]</scope>
    <source>
        <strain evidence="6 7">GST4</strain>
    </source>
</reference>
<dbReference type="PROSITE" id="PS50893">
    <property type="entry name" value="ABC_TRANSPORTER_2"/>
    <property type="match status" value="1"/>
</dbReference>
<keyword evidence="7" id="KW-1185">Reference proteome</keyword>
<dbReference type="InterPro" id="IPR003439">
    <property type="entry name" value="ABC_transporter-like_ATP-bd"/>
</dbReference>
<comment type="similarity">
    <text evidence="1">Belongs to the ABC transporter superfamily.</text>
</comment>
<dbReference type="Proteomes" id="UP000027931">
    <property type="component" value="Unassembled WGS sequence"/>
</dbReference>
<dbReference type="STRING" id="1157490.EL26_02045"/>
<dbReference type="PROSITE" id="PS00211">
    <property type="entry name" value="ABC_TRANSPORTER_1"/>
    <property type="match status" value="1"/>
</dbReference>
<evidence type="ECO:0000256" key="3">
    <source>
        <dbReference type="ARBA" id="ARBA00022741"/>
    </source>
</evidence>
<evidence type="ECO:0000313" key="6">
    <source>
        <dbReference type="EMBL" id="KEO84815.1"/>
    </source>
</evidence>
<dbReference type="PANTHER" id="PTHR42734">
    <property type="entry name" value="METAL TRANSPORT SYSTEM ATP-BINDING PROTEIN TM_0124-RELATED"/>
    <property type="match status" value="1"/>
</dbReference>
<comment type="caution">
    <text evidence="6">The sequence shown here is derived from an EMBL/GenBank/DDBJ whole genome shotgun (WGS) entry which is preliminary data.</text>
</comment>
<dbReference type="InterPro" id="IPR050153">
    <property type="entry name" value="Metal_Ion_Import_ABC"/>
</dbReference>
<dbReference type="eggNOG" id="COG1121">
    <property type="taxonomic scope" value="Bacteria"/>
</dbReference>
<dbReference type="AlphaFoldDB" id="A0A074LW51"/>
<organism evidence="6 7">
    <name type="scientific">Tumebacillus flagellatus</name>
    <dbReference type="NCBI Taxonomy" id="1157490"/>
    <lineage>
        <taxon>Bacteria</taxon>
        <taxon>Bacillati</taxon>
        <taxon>Bacillota</taxon>
        <taxon>Bacilli</taxon>
        <taxon>Bacillales</taxon>
        <taxon>Alicyclobacillaceae</taxon>
        <taxon>Tumebacillus</taxon>
    </lineage>
</organism>
<dbReference type="SMART" id="SM00382">
    <property type="entry name" value="AAA"/>
    <property type="match status" value="1"/>
</dbReference>
<evidence type="ECO:0000256" key="1">
    <source>
        <dbReference type="ARBA" id="ARBA00005417"/>
    </source>
</evidence>
<dbReference type="InterPro" id="IPR027417">
    <property type="entry name" value="P-loop_NTPase"/>
</dbReference>
<keyword evidence="2" id="KW-0813">Transport</keyword>
<dbReference type="Gene3D" id="3.40.50.300">
    <property type="entry name" value="P-loop containing nucleotide triphosphate hydrolases"/>
    <property type="match status" value="1"/>
</dbReference>
<feature type="domain" description="ABC transporter" evidence="5">
    <location>
        <begin position="8"/>
        <end position="240"/>
    </location>
</feature>
<keyword evidence="3" id="KW-0547">Nucleotide-binding</keyword>
<sequence>MVDTDALLVVDSVDVHLEGKWILRDLSFAVQPGEFVGIIGPNGAGKTTLMRTLLGLLQPAAGKIEFMQSDRVVSGSSLLGYAPQSRQIDPETPLNGWDFVSFGLPRRVRPWLTREERARVKEAMRHTDCFEFATQPIGKLSGGQRQRLFLAQALVRNPQILLLDEPTAALDPGAQEGVAELVATIARTRGIAVLFVSHDVNLIAKHADRVLYLTPGHHVIGSVEEVLQSRVLSRLYGRPVDVMRVGSKIFVGTIETDRVDETICYHTEQEEVIRYVSV</sequence>
<dbReference type="EMBL" id="JMIR01000002">
    <property type="protein sequence ID" value="KEO84815.1"/>
    <property type="molecule type" value="Genomic_DNA"/>
</dbReference>
<dbReference type="GO" id="GO:0005524">
    <property type="term" value="F:ATP binding"/>
    <property type="evidence" value="ECO:0007669"/>
    <property type="project" value="UniProtKB-KW"/>
</dbReference>
<evidence type="ECO:0000259" key="5">
    <source>
        <dbReference type="PROSITE" id="PS50893"/>
    </source>
</evidence>
<accession>A0A074LW51</accession>
<dbReference type="InterPro" id="IPR017871">
    <property type="entry name" value="ABC_transporter-like_CS"/>
</dbReference>
<gene>
    <name evidence="6" type="ORF">EL26_02045</name>
</gene>